<keyword evidence="1" id="KW-0812">Transmembrane</keyword>
<evidence type="ECO:0000256" key="1">
    <source>
        <dbReference type="SAM" id="Phobius"/>
    </source>
</evidence>
<gene>
    <name evidence="2" type="ORF">BFW38_01805</name>
</gene>
<organism evidence="2 3">
    <name type="scientific">Terasakiispira papahanaumokuakeensis</name>
    <dbReference type="NCBI Taxonomy" id="197479"/>
    <lineage>
        <taxon>Bacteria</taxon>
        <taxon>Pseudomonadati</taxon>
        <taxon>Pseudomonadota</taxon>
        <taxon>Gammaproteobacteria</taxon>
        <taxon>Oceanospirillales</taxon>
        <taxon>Terasakiispira</taxon>
    </lineage>
</organism>
<keyword evidence="1" id="KW-0472">Membrane</keyword>
<evidence type="ECO:0000313" key="2">
    <source>
        <dbReference type="EMBL" id="ODC02466.1"/>
    </source>
</evidence>
<feature type="transmembrane region" description="Helical" evidence="1">
    <location>
        <begin position="6"/>
        <end position="25"/>
    </location>
</feature>
<sequence length="125" mass="14270">MNWAVFLATTAIAFCFLSVTLWLLWRTNGGGLRASPERLLDLLKAAEQGQVDAAQWAVTLALRFHDPDIEAIREQLLIIEQMHQIGERAGQLKFNQAGCQALAHQRKKMELWQYHQVQKSGIFRP</sequence>
<reference evidence="2 3" key="1">
    <citation type="submission" date="2016-08" db="EMBL/GenBank/DDBJ databases">
        <authorList>
            <person name="Seilhamer J.J."/>
        </authorList>
    </citation>
    <scope>NUCLEOTIDE SEQUENCE [LARGE SCALE GENOMIC DNA]</scope>
    <source>
        <strain evidence="2 3">PH27A</strain>
    </source>
</reference>
<evidence type="ECO:0000313" key="3">
    <source>
        <dbReference type="Proteomes" id="UP000094291"/>
    </source>
</evidence>
<name>A0A1E2V6J2_9GAMM</name>
<dbReference type="RefSeq" id="WP_068996851.1">
    <property type="nucleotide sequence ID" value="NZ_MDTQ01000001.1"/>
</dbReference>
<proteinExistence type="predicted"/>
<keyword evidence="1" id="KW-1133">Transmembrane helix</keyword>
<dbReference type="Proteomes" id="UP000094291">
    <property type="component" value="Unassembled WGS sequence"/>
</dbReference>
<comment type="caution">
    <text evidence="2">The sequence shown here is derived from an EMBL/GenBank/DDBJ whole genome shotgun (WGS) entry which is preliminary data.</text>
</comment>
<dbReference type="AlphaFoldDB" id="A0A1E2V6J2"/>
<protein>
    <recommendedName>
        <fullName evidence="4">DUF2489 domain-containing protein</fullName>
    </recommendedName>
</protein>
<accession>A0A1E2V6J2</accession>
<keyword evidence="3" id="KW-1185">Reference proteome</keyword>
<dbReference type="EMBL" id="MDTQ01000001">
    <property type="protein sequence ID" value="ODC02466.1"/>
    <property type="molecule type" value="Genomic_DNA"/>
</dbReference>
<evidence type="ECO:0008006" key="4">
    <source>
        <dbReference type="Google" id="ProtNLM"/>
    </source>
</evidence>